<keyword evidence="4" id="KW-0479">Metal-binding</keyword>
<evidence type="ECO:0000256" key="1">
    <source>
        <dbReference type="ARBA" id="ARBA00001947"/>
    </source>
</evidence>
<keyword evidence="3" id="KW-0399">Innate immunity</keyword>
<evidence type="ECO:0000256" key="8">
    <source>
        <dbReference type="ARBA" id="ARBA00023118"/>
    </source>
</evidence>
<evidence type="ECO:0000256" key="2">
    <source>
        <dbReference type="ARBA" id="ARBA00006576"/>
    </source>
</evidence>
<protein>
    <recommendedName>
        <fullName evidence="9">single-stranded DNA cytosine deaminase</fullName>
        <ecNumber evidence="9">3.5.4.38</ecNumber>
    </recommendedName>
</protein>
<name>A0A219T594_TUPBE</name>
<evidence type="ECO:0000256" key="6">
    <source>
        <dbReference type="ARBA" id="ARBA00022833"/>
    </source>
</evidence>
<organism evidence="12">
    <name type="scientific">Tupaia belangeri</name>
    <name type="common">Common tree shrew</name>
    <name type="synonym">Tupaia glis belangeri</name>
    <dbReference type="NCBI Taxonomy" id="37347"/>
    <lineage>
        <taxon>Eukaryota</taxon>
        <taxon>Metazoa</taxon>
        <taxon>Chordata</taxon>
        <taxon>Craniata</taxon>
        <taxon>Vertebrata</taxon>
        <taxon>Euteleostomi</taxon>
        <taxon>Mammalia</taxon>
        <taxon>Eutheria</taxon>
        <taxon>Euarchontoglires</taxon>
        <taxon>Scandentia</taxon>
        <taxon>Tupaiidae</taxon>
        <taxon>Tupaia</taxon>
    </lineage>
</organism>
<dbReference type="GO" id="GO:0070383">
    <property type="term" value="P:DNA cytosine deamination"/>
    <property type="evidence" value="ECO:0007669"/>
    <property type="project" value="TreeGrafter"/>
</dbReference>
<dbReference type="EC" id="3.5.4.38" evidence="9"/>
<dbReference type="InterPro" id="IPR050610">
    <property type="entry name" value="APOBEC_Cyt_Deaminase"/>
</dbReference>
<dbReference type="GO" id="GO:0008270">
    <property type="term" value="F:zinc ion binding"/>
    <property type="evidence" value="ECO:0007669"/>
    <property type="project" value="InterPro"/>
</dbReference>
<keyword evidence="8" id="KW-0051">Antiviral defense</keyword>
<evidence type="ECO:0000256" key="5">
    <source>
        <dbReference type="ARBA" id="ARBA00022801"/>
    </source>
</evidence>
<dbReference type="Pfam" id="PF18782">
    <property type="entry name" value="NAD2"/>
    <property type="match status" value="2"/>
</dbReference>
<evidence type="ECO:0000256" key="4">
    <source>
        <dbReference type="ARBA" id="ARBA00022723"/>
    </source>
</evidence>
<comment type="similarity">
    <text evidence="2">Belongs to the cytidine and deoxycytidylate deaminase family.</text>
</comment>
<dbReference type="GO" id="GO:0045869">
    <property type="term" value="P:negative regulation of single stranded viral RNA replication via double stranded DNA intermediate"/>
    <property type="evidence" value="ECO:0007669"/>
    <property type="project" value="TreeGrafter"/>
</dbReference>
<reference evidence="12" key="1">
    <citation type="submission" date="2015-11" db="EMBL/GenBank/DDBJ databases">
        <title>Identification of APOBEC3 family in tree shrew (Tupaia belangeri) and its inhibitory effect on hepatitis B virus replication.</title>
        <authorList>
            <person name="Luo M."/>
        </authorList>
    </citation>
    <scope>NUCLEOTIDE SEQUENCE</scope>
    <source>
        <strain evidence="12">A3C</strain>
    </source>
</reference>
<keyword evidence="7" id="KW-0391">Immunity</keyword>
<keyword evidence="6" id="KW-0862">Zinc</keyword>
<dbReference type="GO" id="GO:0045087">
    <property type="term" value="P:innate immune response"/>
    <property type="evidence" value="ECO:0007669"/>
    <property type="project" value="UniProtKB-KW"/>
</dbReference>
<keyword evidence="5" id="KW-0378">Hydrolase</keyword>
<accession>A0A219T594</accession>
<evidence type="ECO:0000256" key="10">
    <source>
        <dbReference type="ARBA" id="ARBA00049114"/>
    </source>
</evidence>
<dbReference type="GO" id="GO:0051607">
    <property type="term" value="P:defense response to virus"/>
    <property type="evidence" value="ECO:0007669"/>
    <property type="project" value="UniProtKB-KW"/>
</dbReference>
<dbReference type="InterPro" id="IPR002125">
    <property type="entry name" value="CMP_dCMP_dom"/>
</dbReference>
<evidence type="ECO:0000259" key="11">
    <source>
        <dbReference type="PROSITE" id="PS51747"/>
    </source>
</evidence>
<comment type="cofactor">
    <cofactor evidence="1">
        <name>Zn(2+)</name>
        <dbReference type="ChEBI" id="CHEBI:29105"/>
    </cofactor>
</comment>
<dbReference type="PROSITE" id="PS00903">
    <property type="entry name" value="CYT_DCMP_DEAMINASES_1"/>
    <property type="match status" value="2"/>
</dbReference>
<dbReference type="GO" id="GO:0004126">
    <property type="term" value="F:cytidine deaminase activity"/>
    <property type="evidence" value="ECO:0007669"/>
    <property type="project" value="TreeGrafter"/>
</dbReference>
<evidence type="ECO:0000256" key="3">
    <source>
        <dbReference type="ARBA" id="ARBA00022588"/>
    </source>
</evidence>
<dbReference type="GO" id="GO:0005634">
    <property type="term" value="C:nucleus"/>
    <property type="evidence" value="ECO:0007669"/>
    <property type="project" value="TreeGrafter"/>
</dbReference>
<evidence type="ECO:0000256" key="9">
    <source>
        <dbReference type="ARBA" id="ARBA00029489"/>
    </source>
</evidence>
<comment type="catalytic activity">
    <reaction evidence="10">
        <text>a 2'-deoxycytidine in single-stranded DNA + H2O + H(+) = a 2'-deoxyuridine in single-stranded DNA + NH4(+)</text>
        <dbReference type="Rhea" id="RHEA:50948"/>
        <dbReference type="Rhea" id="RHEA-COMP:12846"/>
        <dbReference type="Rhea" id="RHEA-COMP:12847"/>
        <dbReference type="ChEBI" id="CHEBI:15377"/>
        <dbReference type="ChEBI" id="CHEBI:15378"/>
        <dbReference type="ChEBI" id="CHEBI:28938"/>
        <dbReference type="ChEBI" id="CHEBI:85452"/>
        <dbReference type="ChEBI" id="CHEBI:133902"/>
        <dbReference type="EC" id="3.5.4.38"/>
    </reaction>
</comment>
<dbReference type="PROSITE" id="PS51747">
    <property type="entry name" value="CYT_DCMP_DEAMINASES_2"/>
    <property type="match status" value="2"/>
</dbReference>
<dbReference type="EMBL" id="KU053485">
    <property type="protein sequence ID" value="ANS54022.1"/>
    <property type="molecule type" value="mRNA"/>
</dbReference>
<feature type="domain" description="CMP/dCMP-type deaminase" evidence="11">
    <location>
        <begin position="21"/>
        <end position="128"/>
    </location>
</feature>
<sequence>MERFYRKTFYFYFRNLKYVNGRNTIFLCYRVDKVERHGTVLLDKGVFTHQVWSSYHAELCFLSWFCNDILSPNEDYQVTWYLSWSPCPACAKQVADFLAAHRNVRLTIVTARLYYFWDPEFKDGLHRMYEEGAKVVIMSPQDFENCWKGFVFNEGRDFCPWEKTVENHQSLRIILQEILRHPMERLDPDTFYFQFKNLSFARDRNTTFLCYRVDRTESQGTVPPDRGIFKNQVHPSYHAELRFLLWFCKDILSPDKDFQVTWYLSWSPCPNCAKWVADFLAAHRNVSLTILTARLYYFWDQKFRNGLRRLCEEGARVAIMSPQDYETCWEDFVWNEGRNFRPWYNMGRNYQFLASTLEEILGPHS</sequence>
<dbReference type="CDD" id="cd01283">
    <property type="entry name" value="cytidine_deaminase"/>
    <property type="match status" value="2"/>
</dbReference>
<dbReference type="InterPro" id="IPR016192">
    <property type="entry name" value="APOBEC/CMP_deaminase_Zn-bd"/>
</dbReference>
<dbReference type="GO" id="GO:0016554">
    <property type="term" value="P:cytidine to uridine editing"/>
    <property type="evidence" value="ECO:0007669"/>
    <property type="project" value="TreeGrafter"/>
</dbReference>
<dbReference type="GO" id="GO:0000932">
    <property type="term" value="C:P-body"/>
    <property type="evidence" value="ECO:0007669"/>
    <property type="project" value="TreeGrafter"/>
</dbReference>
<evidence type="ECO:0000313" key="12">
    <source>
        <dbReference type="EMBL" id="ANS54022.1"/>
    </source>
</evidence>
<dbReference type="AlphaFoldDB" id="A0A219T594"/>
<dbReference type="GO" id="GO:0003723">
    <property type="term" value="F:RNA binding"/>
    <property type="evidence" value="ECO:0007669"/>
    <property type="project" value="TreeGrafter"/>
</dbReference>
<proteinExistence type="evidence at transcript level"/>
<dbReference type="PANTHER" id="PTHR13857:SF45">
    <property type="entry name" value="DNA DC-DU-EDITING ENZYME APOBEC-3F"/>
    <property type="match status" value="1"/>
</dbReference>
<feature type="domain" description="CMP/dCMP-type deaminase" evidence="11">
    <location>
        <begin position="203"/>
        <end position="310"/>
    </location>
</feature>
<dbReference type="PANTHER" id="PTHR13857">
    <property type="entry name" value="MRNA EDITING ENZYME"/>
    <property type="match status" value="1"/>
</dbReference>
<dbReference type="InterPro" id="IPR016193">
    <property type="entry name" value="Cytidine_deaminase-like"/>
</dbReference>
<dbReference type="SUPFAM" id="SSF53927">
    <property type="entry name" value="Cytidine deaminase-like"/>
    <property type="match status" value="2"/>
</dbReference>
<dbReference type="FunFam" id="3.40.140.10:FF:000029">
    <property type="entry name" value="DNA dC-&gt;dU-editing enzyme APOBEC-3G"/>
    <property type="match status" value="1"/>
</dbReference>
<evidence type="ECO:0000256" key="7">
    <source>
        <dbReference type="ARBA" id="ARBA00022859"/>
    </source>
</evidence>
<dbReference type="Gene3D" id="3.40.140.10">
    <property type="entry name" value="Cytidine Deaminase, domain 2"/>
    <property type="match status" value="2"/>
</dbReference>